<gene>
    <name evidence="1" type="ORF">L1987_85246</name>
</gene>
<evidence type="ECO:0000313" key="1">
    <source>
        <dbReference type="EMBL" id="KAI3675654.1"/>
    </source>
</evidence>
<proteinExistence type="predicted"/>
<organism evidence="1 2">
    <name type="scientific">Smallanthus sonchifolius</name>
    <dbReference type="NCBI Taxonomy" id="185202"/>
    <lineage>
        <taxon>Eukaryota</taxon>
        <taxon>Viridiplantae</taxon>
        <taxon>Streptophyta</taxon>
        <taxon>Embryophyta</taxon>
        <taxon>Tracheophyta</taxon>
        <taxon>Spermatophyta</taxon>
        <taxon>Magnoliopsida</taxon>
        <taxon>eudicotyledons</taxon>
        <taxon>Gunneridae</taxon>
        <taxon>Pentapetalae</taxon>
        <taxon>asterids</taxon>
        <taxon>campanulids</taxon>
        <taxon>Asterales</taxon>
        <taxon>Asteraceae</taxon>
        <taxon>Asteroideae</taxon>
        <taxon>Heliantheae alliance</taxon>
        <taxon>Millerieae</taxon>
        <taxon>Smallanthus</taxon>
    </lineage>
</organism>
<comment type="caution">
    <text evidence="1">The sequence shown here is derived from an EMBL/GenBank/DDBJ whole genome shotgun (WGS) entry which is preliminary data.</text>
</comment>
<accession>A0ACB8XVD5</accession>
<dbReference type="EMBL" id="CM042046">
    <property type="protein sequence ID" value="KAI3675654.1"/>
    <property type="molecule type" value="Genomic_DNA"/>
</dbReference>
<reference evidence="1 2" key="2">
    <citation type="journal article" date="2022" name="Mol. Ecol. Resour.">
        <title>The genomes of chicory, endive, great burdock and yacon provide insights into Asteraceae paleo-polyploidization history and plant inulin production.</title>
        <authorList>
            <person name="Fan W."/>
            <person name="Wang S."/>
            <person name="Wang H."/>
            <person name="Wang A."/>
            <person name="Jiang F."/>
            <person name="Liu H."/>
            <person name="Zhao H."/>
            <person name="Xu D."/>
            <person name="Zhang Y."/>
        </authorList>
    </citation>
    <scope>NUCLEOTIDE SEQUENCE [LARGE SCALE GENOMIC DNA]</scope>
    <source>
        <strain evidence="2">cv. Yunnan</strain>
        <tissue evidence="1">Leaves</tissue>
    </source>
</reference>
<reference evidence="2" key="1">
    <citation type="journal article" date="2022" name="Mol. Ecol. Resour.">
        <title>The genomes of chicory, endive, great burdock and yacon provide insights into Asteraceae palaeo-polyploidization history and plant inulin production.</title>
        <authorList>
            <person name="Fan W."/>
            <person name="Wang S."/>
            <person name="Wang H."/>
            <person name="Wang A."/>
            <person name="Jiang F."/>
            <person name="Liu H."/>
            <person name="Zhao H."/>
            <person name="Xu D."/>
            <person name="Zhang Y."/>
        </authorList>
    </citation>
    <scope>NUCLEOTIDE SEQUENCE [LARGE SCALE GENOMIC DNA]</scope>
    <source>
        <strain evidence="2">cv. Yunnan</strain>
    </source>
</reference>
<sequence>MGSREDPPREARRPSTGDHHQQDLEEECEVPRGNRRRKQGNPGKGKNQEQIIKFFVSNLPEKCSSEEVKRSFGLFREVAGVYIARKKDKEGRTFGFVSFKVVTDIIALERNLRTIRMGNSKLYVNVAKFSSENEGLPPRPVRHHRTSNPSLHSKQSSHHQPHIKGKSYLDALKNNDVPPHTNNLDSSSPDLENSHASPRNSSSSEGCSATHHNPQRNLNSSPRDLNDQPHIIGVGNACGGDDSHANPIHVVKIGPHPPGNSVFYFNPGGKKSQNDKRSKKVSSSKKSSSPSIPRPKKRLRLDDDPFGLNKLLDISTES</sequence>
<protein>
    <submittedName>
        <fullName evidence="1">Uncharacterized protein</fullName>
    </submittedName>
</protein>
<evidence type="ECO:0000313" key="2">
    <source>
        <dbReference type="Proteomes" id="UP001056120"/>
    </source>
</evidence>
<name>A0ACB8XVD5_9ASTR</name>
<keyword evidence="2" id="KW-1185">Reference proteome</keyword>
<dbReference type="Proteomes" id="UP001056120">
    <property type="component" value="Linkage Group LG29"/>
</dbReference>